<reference evidence="3" key="1">
    <citation type="journal article" date="2019" name="Sci. Rep.">
        <title>Draft genome of Tanacetum cinerariifolium, the natural source of mosquito coil.</title>
        <authorList>
            <person name="Yamashiro T."/>
            <person name="Shiraishi A."/>
            <person name="Satake H."/>
            <person name="Nakayama K."/>
        </authorList>
    </citation>
    <scope>NUCLEOTIDE SEQUENCE</scope>
</reference>
<comment type="caution">
    <text evidence="3">The sequence shown here is derived from an EMBL/GenBank/DDBJ whole genome shotgun (WGS) entry which is preliminary data.</text>
</comment>
<sequence length="636" mass="72606">MFIAFATYMNFTIYQMDFKTPLLNGPLKEEVFVSQLDGFVDPDFPNHVYHLKKALYGLKQAPRAWYDKISSSLSKHHFTKGIIDPTLFTRRHEDDILLVQIYVDDIIFGSTNPIFSNRFEKLMKDEFEMSMMGEMKFFLGLQIHQSPCGIFINQSQYTLELLRKYKMEKCDIARPTKKHLKEVKRIYRYLRQTINMGLWYLKGSGFELIAYSNADLGGFLDDYKSTSGGIQFLGDNLVSWSSKKQDCTALSTVKAKTDLLDHPLSYALTATVDVPTEYLQQFWKTVSKVPNTKDTIKFKLDTQEITYTVDMFRATLHLLVETLDDPFIEPVDIKAIESFIQEVSYHGVVDKEEIEKMVKDEESYASTFIGYVINDDVDDSCTRIEPGSHKENLEVVDDDVIEKKDDNKDEDEEKHDNVKKINDAYKKDDTAEENDNDDHTDHTLVRAHATSSMESRKEKMQTPIPSPIRSPGKSLSSDKTISEELTATVSPYTATISKVKSKSKPKIKRGFTSNKTKILPGSIVVLHHCNNIVPELTIAKTNEMLKKEIPRLVNLAVNRDREIALTNVPGLISKEFAAHAPGIILELFQKHMQNTTLNLYPTTSSSIAKMSTADVHHQLYLEMKSKPQDQAVDPEL</sequence>
<dbReference type="SUPFAM" id="SSF56672">
    <property type="entry name" value="DNA/RNA polymerases"/>
    <property type="match status" value="1"/>
</dbReference>
<name>A0A699GZ02_TANCI</name>
<feature type="compositionally biased region" description="Basic and acidic residues" evidence="1">
    <location>
        <begin position="414"/>
        <end position="429"/>
    </location>
</feature>
<evidence type="ECO:0000313" key="3">
    <source>
        <dbReference type="EMBL" id="GEW02704.1"/>
    </source>
</evidence>
<dbReference type="PANTHER" id="PTHR11439">
    <property type="entry name" value="GAG-POL-RELATED RETROTRANSPOSON"/>
    <property type="match status" value="1"/>
</dbReference>
<proteinExistence type="predicted"/>
<dbReference type="CDD" id="cd09272">
    <property type="entry name" value="RNase_HI_RT_Ty1"/>
    <property type="match status" value="1"/>
</dbReference>
<gene>
    <name evidence="3" type="ORF">Tci_174680</name>
</gene>
<accession>A0A699GZ02</accession>
<evidence type="ECO:0000256" key="1">
    <source>
        <dbReference type="SAM" id="MobiDB-lite"/>
    </source>
</evidence>
<evidence type="ECO:0000259" key="2">
    <source>
        <dbReference type="Pfam" id="PF07727"/>
    </source>
</evidence>
<feature type="region of interest" description="Disordered" evidence="1">
    <location>
        <begin position="383"/>
        <end position="477"/>
    </location>
</feature>
<dbReference type="AlphaFoldDB" id="A0A699GZ02"/>
<dbReference type="InterPro" id="IPR043502">
    <property type="entry name" value="DNA/RNA_pol_sf"/>
</dbReference>
<feature type="domain" description="Reverse transcriptase Ty1/copia-type" evidence="2">
    <location>
        <begin position="2"/>
        <end position="171"/>
    </location>
</feature>
<dbReference type="PANTHER" id="PTHR11439:SF483">
    <property type="entry name" value="PEPTIDE SYNTHASE GLIP-LIKE, PUTATIVE (AFU_ORTHOLOGUE AFUA_3G12920)-RELATED"/>
    <property type="match status" value="1"/>
</dbReference>
<dbReference type="EMBL" id="BKCJ010042509">
    <property type="protein sequence ID" value="GEW02704.1"/>
    <property type="molecule type" value="Genomic_DNA"/>
</dbReference>
<dbReference type="InterPro" id="IPR013103">
    <property type="entry name" value="RVT_2"/>
</dbReference>
<protein>
    <submittedName>
        <fullName evidence="3">Retrovirus-related Pol polyprotein from transposon TNT 1-94</fullName>
    </submittedName>
</protein>
<dbReference type="Pfam" id="PF07727">
    <property type="entry name" value="RVT_2"/>
    <property type="match status" value="1"/>
</dbReference>
<organism evidence="3">
    <name type="scientific">Tanacetum cinerariifolium</name>
    <name type="common">Dalmatian daisy</name>
    <name type="synonym">Chrysanthemum cinerariifolium</name>
    <dbReference type="NCBI Taxonomy" id="118510"/>
    <lineage>
        <taxon>Eukaryota</taxon>
        <taxon>Viridiplantae</taxon>
        <taxon>Streptophyta</taxon>
        <taxon>Embryophyta</taxon>
        <taxon>Tracheophyta</taxon>
        <taxon>Spermatophyta</taxon>
        <taxon>Magnoliopsida</taxon>
        <taxon>eudicotyledons</taxon>
        <taxon>Gunneridae</taxon>
        <taxon>Pentapetalae</taxon>
        <taxon>asterids</taxon>
        <taxon>campanulids</taxon>
        <taxon>Asterales</taxon>
        <taxon>Asteraceae</taxon>
        <taxon>Asteroideae</taxon>
        <taxon>Anthemideae</taxon>
        <taxon>Anthemidinae</taxon>
        <taxon>Tanacetum</taxon>
    </lineage>
</organism>
<feature type="compositionally biased region" description="Basic and acidic residues" evidence="1">
    <location>
        <begin position="383"/>
        <end position="393"/>
    </location>
</feature>